<gene>
    <name evidence="2" type="ORF">HOLleu_01036</name>
</gene>
<proteinExistence type="predicted"/>
<reference evidence="2" key="1">
    <citation type="submission" date="2021-10" db="EMBL/GenBank/DDBJ databases">
        <title>Tropical sea cucumber genome reveals ecological adaptation and Cuvierian tubules defense mechanism.</title>
        <authorList>
            <person name="Chen T."/>
        </authorList>
    </citation>
    <scope>NUCLEOTIDE SEQUENCE</scope>
    <source>
        <strain evidence="2">Nanhai2018</strain>
        <tissue evidence="2">Muscle</tissue>
    </source>
</reference>
<evidence type="ECO:0000313" key="3">
    <source>
        <dbReference type="Proteomes" id="UP001152320"/>
    </source>
</evidence>
<keyword evidence="3" id="KW-1185">Reference proteome</keyword>
<dbReference type="Proteomes" id="UP001152320">
    <property type="component" value="Chromosome 1"/>
</dbReference>
<name>A0A9Q1HKP8_HOLLE</name>
<organism evidence="2 3">
    <name type="scientific">Holothuria leucospilota</name>
    <name type="common">Black long sea cucumber</name>
    <name type="synonym">Mertensiothuria leucospilota</name>
    <dbReference type="NCBI Taxonomy" id="206669"/>
    <lineage>
        <taxon>Eukaryota</taxon>
        <taxon>Metazoa</taxon>
        <taxon>Echinodermata</taxon>
        <taxon>Eleutherozoa</taxon>
        <taxon>Echinozoa</taxon>
        <taxon>Holothuroidea</taxon>
        <taxon>Aspidochirotacea</taxon>
        <taxon>Aspidochirotida</taxon>
        <taxon>Holothuriidae</taxon>
        <taxon>Holothuria</taxon>
    </lineage>
</organism>
<dbReference type="EMBL" id="JAIZAY010000001">
    <property type="protein sequence ID" value="KAJ8048643.1"/>
    <property type="molecule type" value="Genomic_DNA"/>
</dbReference>
<protein>
    <submittedName>
        <fullName evidence="2">Uncharacterized protein</fullName>
    </submittedName>
</protein>
<feature type="region of interest" description="Disordered" evidence="1">
    <location>
        <begin position="1"/>
        <end position="63"/>
    </location>
</feature>
<evidence type="ECO:0000313" key="2">
    <source>
        <dbReference type="EMBL" id="KAJ8048643.1"/>
    </source>
</evidence>
<sequence length="63" mass="7134">METAHTNKKQTQTGSDRNINAKLSTHHQIKQKSMFITTIEPHTHTDNNPNTQQTNLPPATLNQ</sequence>
<comment type="caution">
    <text evidence="2">The sequence shown here is derived from an EMBL/GenBank/DDBJ whole genome shotgun (WGS) entry which is preliminary data.</text>
</comment>
<feature type="compositionally biased region" description="Polar residues" evidence="1">
    <location>
        <begin position="9"/>
        <end position="23"/>
    </location>
</feature>
<feature type="compositionally biased region" description="Low complexity" evidence="1">
    <location>
        <begin position="46"/>
        <end position="63"/>
    </location>
</feature>
<dbReference type="AlphaFoldDB" id="A0A9Q1HKP8"/>
<evidence type="ECO:0000256" key="1">
    <source>
        <dbReference type="SAM" id="MobiDB-lite"/>
    </source>
</evidence>
<accession>A0A9Q1HKP8</accession>